<gene>
    <name evidence="1" type="ORF">LCGC14_0516940</name>
</gene>
<comment type="caution">
    <text evidence="1">The sequence shown here is derived from an EMBL/GenBank/DDBJ whole genome shotgun (WGS) entry which is preliminary data.</text>
</comment>
<evidence type="ECO:0000313" key="1">
    <source>
        <dbReference type="EMBL" id="KKN61925.1"/>
    </source>
</evidence>
<dbReference type="EMBL" id="LAZR01000640">
    <property type="protein sequence ID" value="KKN61925.1"/>
    <property type="molecule type" value="Genomic_DNA"/>
</dbReference>
<dbReference type="AlphaFoldDB" id="A0A0F9RZN1"/>
<name>A0A0F9RZN1_9ZZZZ</name>
<accession>A0A0F9RZN1</accession>
<protein>
    <submittedName>
        <fullName evidence="1">Uncharacterized protein</fullName>
    </submittedName>
</protein>
<sequence length="181" mass="20645">MSDKLSAEMEAQERYILKHNLDPSKMSEGVKRMHERRSMQEGLDYLTAENAAQKETISSQLTWLSKLHDAKAKLWKQVTRSDLDNVALVEAMEKLLHRDIGLMEKVKKMSRLMDDLKGAMKIIESLSPEESPLRTLGGDHPYSWVECWYCGVTEVDAPGIEHKEDCPYRKARALIAAVKGE</sequence>
<organism evidence="1">
    <name type="scientific">marine sediment metagenome</name>
    <dbReference type="NCBI Taxonomy" id="412755"/>
    <lineage>
        <taxon>unclassified sequences</taxon>
        <taxon>metagenomes</taxon>
        <taxon>ecological metagenomes</taxon>
    </lineage>
</organism>
<reference evidence="1" key="1">
    <citation type="journal article" date="2015" name="Nature">
        <title>Complex archaea that bridge the gap between prokaryotes and eukaryotes.</title>
        <authorList>
            <person name="Spang A."/>
            <person name="Saw J.H."/>
            <person name="Jorgensen S.L."/>
            <person name="Zaremba-Niedzwiedzka K."/>
            <person name="Martijn J."/>
            <person name="Lind A.E."/>
            <person name="van Eijk R."/>
            <person name="Schleper C."/>
            <person name="Guy L."/>
            <person name="Ettema T.J."/>
        </authorList>
    </citation>
    <scope>NUCLEOTIDE SEQUENCE</scope>
</reference>
<proteinExistence type="predicted"/>